<dbReference type="PROSITE" id="PS51450">
    <property type="entry name" value="LRR"/>
    <property type="match status" value="1"/>
</dbReference>
<dbReference type="InterPro" id="IPR032675">
    <property type="entry name" value="LRR_dom_sf"/>
</dbReference>
<name>A0A6J2I6G0_9PASS</name>
<keyword evidence="1" id="KW-0433">Leucine-rich repeat</keyword>
<dbReference type="PANTHER" id="PTHR46282">
    <property type="entry name" value="LEUCINE-RICH MELANOCYTE DIFFERENTIATION-ASSOCIATED PROTEIN"/>
    <property type="match status" value="1"/>
</dbReference>
<evidence type="ECO:0000313" key="7">
    <source>
        <dbReference type="RefSeq" id="XP_027595705.1"/>
    </source>
</evidence>
<dbReference type="InterPro" id="IPR043313">
    <property type="entry name" value="LRMDA"/>
</dbReference>
<dbReference type="PANTHER" id="PTHR46282:SF2">
    <property type="entry name" value="LEUCINE-RICH MELANOCYTE DIFFERENTIATION-ASSOCIATED PROTEIN"/>
    <property type="match status" value="1"/>
</dbReference>
<feature type="non-terminal residue" evidence="7">
    <location>
        <position position="175"/>
    </location>
</feature>
<sequence length="175" mass="20160">MAGVVVSGAQVSYISQDCEEIPEFLGRKYGHMAKRLDLSFNLLRSLEGLKTFSYLEELILDNNLLGNDLLLPRLPHLHTLTLNKNQITELESLLDHLAEVVPSLQYLSLLGNIACPNELVCKEKDEDDYQRYRYFVLHKLTNLKFLDTRKVTRREREEALVRGAFMKVVKPKDAK</sequence>
<dbReference type="GO" id="GO:0030318">
    <property type="term" value="P:melanocyte differentiation"/>
    <property type="evidence" value="ECO:0007669"/>
    <property type="project" value="TreeGrafter"/>
</dbReference>
<dbReference type="InParanoid" id="A0A6J2I6G0"/>
<dbReference type="FunFam" id="3.80.10.10:FF:000136">
    <property type="entry name" value="leucine-rich melanocyte differentiation-associated protein isoform X1"/>
    <property type="match status" value="1"/>
</dbReference>
<evidence type="ECO:0000256" key="1">
    <source>
        <dbReference type="ARBA" id="ARBA00022614"/>
    </source>
</evidence>
<dbReference type="Proteomes" id="UP000504627">
    <property type="component" value="Unplaced"/>
</dbReference>
<dbReference type="SUPFAM" id="SSF52058">
    <property type="entry name" value="L domain-like"/>
    <property type="match status" value="1"/>
</dbReference>
<dbReference type="InterPro" id="IPR001611">
    <property type="entry name" value="Leu-rich_rpt"/>
</dbReference>
<accession>A0A6J2I6G0</accession>
<dbReference type="AlphaFoldDB" id="A0A6J2I6G0"/>
<reference evidence="7" key="1">
    <citation type="submission" date="2025-08" db="UniProtKB">
        <authorList>
            <consortium name="RefSeq"/>
        </authorList>
    </citation>
    <scope>IDENTIFICATION</scope>
    <source>
        <tissue evidence="7">Muscle</tissue>
    </source>
</reference>
<dbReference type="Pfam" id="PF14580">
    <property type="entry name" value="LRR_9"/>
    <property type="match status" value="1"/>
</dbReference>
<keyword evidence="6" id="KW-1185">Reference proteome</keyword>
<proteinExistence type="predicted"/>
<protein>
    <recommendedName>
        <fullName evidence="5">Leucine-rich melanocyte differentiation-associated protein</fullName>
    </recommendedName>
</protein>
<dbReference type="CTD" id="83938"/>
<evidence type="ECO:0000256" key="3">
    <source>
        <dbReference type="ARBA" id="ARBA00022782"/>
    </source>
</evidence>
<evidence type="ECO:0000256" key="4">
    <source>
        <dbReference type="ARBA" id="ARBA00059627"/>
    </source>
</evidence>
<keyword evidence="3" id="KW-0221">Differentiation</keyword>
<evidence type="ECO:0000256" key="5">
    <source>
        <dbReference type="ARBA" id="ARBA00073073"/>
    </source>
</evidence>
<dbReference type="RefSeq" id="XP_027595705.1">
    <property type="nucleotide sequence ID" value="XM_027739904.2"/>
</dbReference>
<organism evidence="6 7">
    <name type="scientific">Pipra filicauda</name>
    <name type="common">Wire-tailed manakin</name>
    <dbReference type="NCBI Taxonomy" id="649802"/>
    <lineage>
        <taxon>Eukaryota</taxon>
        <taxon>Metazoa</taxon>
        <taxon>Chordata</taxon>
        <taxon>Craniata</taxon>
        <taxon>Vertebrata</taxon>
        <taxon>Euteleostomi</taxon>
        <taxon>Archelosauria</taxon>
        <taxon>Archosauria</taxon>
        <taxon>Dinosauria</taxon>
        <taxon>Saurischia</taxon>
        <taxon>Theropoda</taxon>
        <taxon>Coelurosauria</taxon>
        <taxon>Aves</taxon>
        <taxon>Neognathae</taxon>
        <taxon>Neoaves</taxon>
        <taxon>Telluraves</taxon>
        <taxon>Australaves</taxon>
        <taxon>Passeriformes</taxon>
        <taxon>Pipridae</taxon>
        <taxon>Pipra</taxon>
    </lineage>
</organism>
<dbReference type="Gene3D" id="3.80.10.10">
    <property type="entry name" value="Ribonuclease Inhibitor"/>
    <property type="match status" value="1"/>
</dbReference>
<keyword evidence="2" id="KW-0677">Repeat</keyword>
<comment type="function">
    <text evidence="4">Required for melanocyte differentiation.</text>
</comment>
<dbReference type="GeneID" id="113997769"/>
<evidence type="ECO:0000313" key="6">
    <source>
        <dbReference type="Proteomes" id="UP000504627"/>
    </source>
</evidence>
<evidence type="ECO:0000256" key="2">
    <source>
        <dbReference type="ARBA" id="ARBA00022737"/>
    </source>
</evidence>
<gene>
    <name evidence="7" type="primary">LRMDA</name>
</gene>